<dbReference type="Proteomes" id="UP000295129">
    <property type="component" value="Unassembled WGS sequence"/>
</dbReference>
<name>A0A4R6DNE9_9RHOO</name>
<feature type="region of interest" description="Disordered" evidence="1">
    <location>
        <begin position="83"/>
        <end position="104"/>
    </location>
</feature>
<dbReference type="InterPro" id="IPR006860">
    <property type="entry name" value="FecR"/>
</dbReference>
<reference evidence="5 6" key="1">
    <citation type="submission" date="2019-03" db="EMBL/GenBank/DDBJ databases">
        <title>Genomic Encyclopedia of Type Strains, Phase IV (KMG-IV): sequencing the most valuable type-strain genomes for metagenomic binning, comparative biology and taxonomic classification.</title>
        <authorList>
            <person name="Goeker M."/>
        </authorList>
    </citation>
    <scope>NUCLEOTIDE SEQUENCE [LARGE SCALE GENOMIC DNA]</scope>
    <source>
        <strain evidence="5 6">DSM 12121</strain>
    </source>
</reference>
<dbReference type="Pfam" id="PF16344">
    <property type="entry name" value="FecR_C"/>
    <property type="match status" value="1"/>
</dbReference>
<evidence type="ECO:0000256" key="1">
    <source>
        <dbReference type="SAM" id="MobiDB-lite"/>
    </source>
</evidence>
<evidence type="ECO:0000313" key="6">
    <source>
        <dbReference type="Proteomes" id="UP000295129"/>
    </source>
</evidence>
<dbReference type="AlphaFoldDB" id="A0A4R6DNE9"/>
<dbReference type="RefSeq" id="WP_133594816.1">
    <property type="nucleotide sequence ID" value="NZ_SNVV01000028.1"/>
</dbReference>
<dbReference type="Pfam" id="PF04773">
    <property type="entry name" value="FecR"/>
    <property type="match status" value="1"/>
</dbReference>
<dbReference type="InterPro" id="IPR032623">
    <property type="entry name" value="FecR_N"/>
</dbReference>
<dbReference type="InterPro" id="IPR012373">
    <property type="entry name" value="Ferrdict_sens_TM"/>
</dbReference>
<sequence length="383" mass="40834">MSNSPIDFPPASSAEAADEAALDWFVRRSAGLDATDEAAFQRWLAADPVHATAFARWEEDWSALDTLPAAAIQALRDALPEAAPATGQGAASHPRTQVAGKQQASPRRTWFASLGGLMPRAAMSALAIAGVSAALLAWQHQQPQFEQQYLSMRGEQRSVALPDGSQLHLDTATQAAVSFYPGRREVHLTGGQAMFEVSANPERPFDVIAGPVRVTVVGTRFSVRYTPEIAGADGVRVAVEEGHVRVRQRSTLPDLVAGLFGQSTVDLVAGQQLLAGTDGTPGPVAAVAPAGIAPWRDNRVSFNDTPLEQALAEFARYGDTRLTVQDPAVAALRLTGTFDPKRLDNFIRVLPQVLPVRMRQGKDGMEIVATAAVEAVKGRSAPH</sequence>
<feature type="domain" description="FecR protein" evidence="2">
    <location>
        <begin position="152"/>
        <end position="245"/>
    </location>
</feature>
<dbReference type="InterPro" id="IPR032508">
    <property type="entry name" value="FecR_C"/>
</dbReference>
<organism evidence="5 6">
    <name type="scientific">Azoarcus indigens</name>
    <dbReference type="NCBI Taxonomy" id="29545"/>
    <lineage>
        <taxon>Bacteria</taxon>
        <taxon>Pseudomonadati</taxon>
        <taxon>Pseudomonadota</taxon>
        <taxon>Betaproteobacteria</taxon>
        <taxon>Rhodocyclales</taxon>
        <taxon>Zoogloeaceae</taxon>
        <taxon>Azoarcus</taxon>
    </lineage>
</organism>
<evidence type="ECO:0000259" key="2">
    <source>
        <dbReference type="Pfam" id="PF04773"/>
    </source>
</evidence>
<dbReference type="PANTHER" id="PTHR30273">
    <property type="entry name" value="PERIPLASMIC SIGNAL SENSOR AND SIGMA FACTOR ACTIVATOR FECR-RELATED"/>
    <property type="match status" value="1"/>
</dbReference>
<gene>
    <name evidence="5" type="ORF">C7389_12851</name>
</gene>
<dbReference type="EMBL" id="SNVV01000028">
    <property type="protein sequence ID" value="TDN46054.1"/>
    <property type="molecule type" value="Genomic_DNA"/>
</dbReference>
<feature type="domain" description="Protein FecR C-terminal" evidence="4">
    <location>
        <begin position="300"/>
        <end position="360"/>
    </location>
</feature>
<accession>A0A4R6DNE9</accession>
<dbReference type="GO" id="GO:0016989">
    <property type="term" value="F:sigma factor antagonist activity"/>
    <property type="evidence" value="ECO:0007669"/>
    <property type="project" value="TreeGrafter"/>
</dbReference>
<dbReference type="PANTHER" id="PTHR30273:SF2">
    <property type="entry name" value="PROTEIN FECR"/>
    <property type="match status" value="1"/>
</dbReference>
<protein>
    <submittedName>
        <fullName evidence="5">FecR family protein</fullName>
    </submittedName>
</protein>
<evidence type="ECO:0000259" key="4">
    <source>
        <dbReference type="Pfam" id="PF16344"/>
    </source>
</evidence>
<proteinExistence type="predicted"/>
<evidence type="ECO:0000259" key="3">
    <source>
        <dbReference type="Pfam" id="PF16220"/>
    </source>
</evidence>
<dbReference type="Pfam" id="PF16220">
    <property type="entry name" value="DUF4880"/>
    <property type="match status" value="1"/>
</dbReference>
<comment type="caution">
    <text evidence="5">The sequence shown here is derived from an EMBL/GenBank/DDBJ whole genome shotgun (WGS) entry which is preliminary data.</text>
</comment>
<evidence type="ECO:0000313" key="5">
    <source>
        <dbReference type="EMBL" id="TDN46054.1"/>
    </source>
</evidence>
<feature type="domain" description="FecR N-terminal" evidence="3">
    <location>
        <begin position="19"/>
        <end position="58"/>
    </location>
</feature>
<keyword evidence="6" id="KW-1185">Reference proteome</keyword>
<dbReference type="PIRSF" id="PIRSF018266">
    <property type="entry name" value="FecR"/>
    <property type="match status" value="1"/>
</dbReference>
<dbReference type="Gene3D" id="2.60.120.1440">
    <property type="match status" value="1"/>
</dbReference>
<dbReference type="Gene3D" id="3.55.50.30">
    <property type="match status" value="1"/>
</dbReference>
<dbReference type="OrthoDB" id="1100567at2"/>